<name>A0ABP6N7N7_9ACTN</name>
<evidence type="ECO:0000313" key="5">
    <source>
        <dbReference type="EMBL" id="GAA3139135.1"/>
    </source>
</evidence>
<proteinExistence type="inferred from homology"/>
<organism evidence="5 6">
    <name type="scientific">Streptomyces rectiviolaceus</name>
    <dbReference type="NCBI Taxonomy" id="332591"/>
    <lineage>
        <taxon>Bacteria</taxon>
        <taxon>Bacillati</taxon>
        <taxon>Actinomycetota</taxon>
        <taxon>Actinomycetes</taxon>
        <taxon>Kitasatosporales</taxon>
        <taxon>Streptomycetaceae</taxon>
        <taxon>Streptomyces</taxon>
    </lineage>
</organism>
<evidence type="ECO:0000256" key="1">
    <source>
        <dbReference type="ARBA" id="ARBA00010990"/>
    </source>
</evidence>
<evidence type="ECO:0000256" key="3">
    <source>
        <dbReference type="SAM" id="MobiDB-lite"/>
    </source>
</evidence>
<dbReference type="EMBL" id="BAAAUG010000157">
    <property type="protein sequence ID" value="GAA3139135.1"/>
    <property type="molecule type" value="Genomic_DNA"/>
</dbReference>
<dbReference type="InterPro" id="IPR050559">
    <property type="entry name" value="P-Pant_transferase_sf"/>
</dbReference>
<dbReference type="RefSeq" id="WP_344527919.1">
    <property type="nucleotide sequence ID" value="NZ_BAAAUG010000157.1"/>
</dbReference>
<protein>
    <recommendedName>
        <fullName evidence="4">4'-phosphopantetheinyl transferase domain-containing protein</fullName>
    </recommendedName>
</protein>
<dbReference type="SUPFAM" id="SSF56214">
    <property type="entry name" value="4'-phosphopantetheinyl transferase"/>
    <property type="match status" value="2"/>
</dbReference>
<dbReference type="Proteomes" id="UP001501637">
    <property type="component" value="Unassembled WGS sequence"/>
</dbReference>
<comment type="caution">
    <text evidence="5">The sequence shown here is derived from an EMBL/GenBank/DDBJ whole genome shotgun (WGS) entry which is preliminary data.</text>
</comment>
<gene>
    <name evidence="5" type="ORF">GCM10010449_69020</name>
</gene>
<dbReference type="Gene3D" id="3.90.470.20">
    <property type="entry name" value="4'-phosphopantetheinyl transferase domain"/>
    <property type="match status" value="1"/>
</dbReference>
<accession>A0ABP6N7N7</accession>
<evidence type="ECO:0000259" key="4">
    <source>
        <dbReference type="Pfam" id="PF01648"/>
    </source>
</evidence>
<comment type="similarity">
    <text evidence="1">Belongs to the P-Pant transferase superfamily. Gsp/Sfp/HetI/AcpT family.</text>
</comment>
<reference evidence="6" key="1">
    <citation type="journal article" date="2019" name="Int. J. Syst. Evol. Microbiol.">
        <title>The Global Catalogue of Microorganisms (GCM) 10K type strain sequencing project: providing services to taxonomists for standard genome sequencing and annotation.</title>
        <authorList>
            <consortium name="The Broad Institute Genomics Platform"/>
            <consortium name="The Broad Institute Genome Sequencing Center for Infectious Disease"/>
            <person name="Wu L."/>
            <person name="Ma J."/>
        </authorList>
    </citation>
    <scope>NUCLEOTIDE SEQUENCE [LARGE SCALE GENOMIC DNA]</scope>
    <source>
        <strain evidence="6">JCM 9092</strain>
    </source>
</reference>
<sequence length="221" mass="23023">MTEIQLVRPAPLDVSLLDADERRRAAALRRPADQELYAAAHSALRRRLGAYLRVDPAAVDLVRLPCPLCGDPHGRPAVAGGLGPHFSLSHTDGLALLAFADRPVGADVEKLPSTGVLADVAASLHPQEQAELAELPPSERPLAFARCWTRKEACLKGTGEGLAGDGMASLLVGTGPAPLGVRGWTVRDVAVPEGYAAAVSTADSAPSSPTSPSASSVRQHR</sequence>
<dbReference type="PANTHER" id="PTHR12215:SF10">
    <property type="entry name" value="L-AMINOADIPATE-SEMIALDEHYDE DEHYDROGENASE-PHOSPHOPANTETHEINYL TRANSFERASE"/>
    <property type="match status" value="1"/>
</dbReference>
<feature type="region of interest" description="Disordered" evidence="3">
    <location>
        <begin position="198"/>
        <end position="221"/>
    </location>
</feature>
<evidence type="ECO:0000256" key="2">
    <source>
        <dbReference type="ARBA" id="ARBA00022679"/>
    </source>
</evidence>
<dbReference type="Pfam" id="PF01648">
    <property type="entry name" value="ACPS"/>
    <property type="match status" value="1"/>
</dbReference>
<keyword evidence="6" id="KW-1185">Reference proteome</keyword>
<dbReference type="PANTHER" id="PTHR12215">
    <property type="entry name" value="PHOSPHOPANTETHEINE TRANSFERASE"/>
    <property type="match status" value="1"/>
</dbReference>
<feature type="domain" description="4'-phosphopantetheinyl transferase" evidence="4">
    <location>
        <begin position="103"/>
        <end position="162"/>
    </location>
</feature>
<evidence type="ECO:0000313" key="6">
    <source>
        <dbReference type="Proteomes" id="UP001501637"/>
    </source>
</evidence>
<keyword evidence="2" id="KW-0808">Transferase</keyword>
<dbReference type="InterPro" id="IPR008278">
    <property type="entry name" value="4-PPantetheinyl_Trfase_dom"/>
</dbReference>
<dbReference type="InterPro" id="IPR037143">
    <property type="entry name" value="4-PPantetheinyl_Trfase_dom_sf"/>
</dbReference>